<evidence type="ECO:0000313" key="2">
    <source>
        <dbReference type="Proteomes" id="UP000789375"/>
    </source>
</evidence>
<feature type="non-terminal residue" evidence="1">
    <location>
        <position position="1"/>
    </location>
</feature>
<dbReference type="Proteomes" id="UP000789375">
    <property type="component" value="Unassembled WGS sequence"/>
</dbReference>
<evidence type="ECO:0000313" key="1">
    <source>
        <dbReference type="EMBL" id="CAG8715401.1"/>
    </source>
</evidence>
<sequence length="91" mass="10413">VANYSSIGTVMTLEFNEEELVNNFIIDDSNITSSRDTLVLEDIINLTLPIFDINDKELHSKEKDQNNIILPSNLKYNPKDLVNSFLQENLN</sequence>
<name>A0A9N9I119_FUNMO</name>
<keyword evidence="2" id="KW-1185">Reference proteome</keyword>
<organism evidence="1 2">
    <name type="scientific">Funneliformis mosseae</name>
    <name type="common">Endomycorrhizal fungus</name>
    <name type="synonym">Glomus mosseae</name>
    <dbReference type="NCBI Taxonomy" id="27381"/>
    <lineage>
        <taxon>Eukaryota</taxon>
        <taxon>Fungi</taxon>
        <taxon>Fungi incertae sedis</taxon>
        <taxon>Mucoromycota</taxon>
        <taxon>Glomeromycotina</taxon>
        <taxon>Glomeromycetes</taxon>
        <taxon>Glomerales</taxon>
        <taxon>Glomeraceae</taxon>
        <taxon>Funneliformis</taxon>
    </lineage>
</organism>
<reference evidence="1" key="1">
    <citation type="submission" date="2021-06" db="EMBL/GenBank/DDBJ databases">
        <authorList>
            <person name="Kallberg Y."/>
            <person name="Tangrot J."/>
            <person name="Rosling A."/>
        </authorList>
    </citation>
    <scope>NUCLEOTIDE SEQUENCE</scope>
    <source>
        <strain evidence="1">87-6 pot B 2015</strain>
    </source>
</reference>
<protein>
    <submittedName>
        <fullName evidence="1">4307_t:CDS:1</fullName>
    </submittedName>
</protein>
<dbReference type="EMBL" id="CAJVPP010011751">
    <property type="protein sequence ID" value="CAG8715401.1"/>
    <property type="molecule type" value="Genomic_DNA"/>
</dbReference>
<dbReference type="AlphaFoldDB" id="A0A9N9I119"/>
<accession>A0A9N9I119</accession>
<proteinExistence type="predicted"/>
<gene>
    <name evidence="1" type="ORF">FMOSSE_LOCUS14601</name>
</gene>
<comment type="caution">
    <text evidence="1">The sequence shown here is derived from an EMBL/GenBank/DDBJ whole genome shotgun (WGS) entry which is preliminary data.</text>
</comment>